<name>A0A2P5WNT7_GOSBA</name>
<sequence length="302" mass="33798">MAIISLKQHRGQGLVLLTCHPVLKRRESLVLPESTGWPIITNSMWGTKASTGPLSIFAHKRILERLSLSDRTTLSYFGHRFTSRVLGDGVMQDVGVMRTTANNFVPKYSLPSDIGGRSSNSMPVAELLYGDKQSLNCTCFKGHLIPSYLLILSPPSTRLSLWLFAFTGSAPTSLCPFAASKMFMERSTMVLLYSKVSHDRRTADSVVAALARAEDYTSDKSRLKRRFGEPELLPQYQNEHQHLLKVTGVSGEDRHIETARLGAFCSISLHWIKRYTNMCSLANTLNTHCERARLRRQADSGH</sequence>
<evidence type="ECO:0000313" key="1">
    <source>
        <dbReference type="EMBL" id="PPR92691.1"/>
    </source>
</evidence>
<dbReference type="Proteomes" id="UP000239757">
    <property type="component" value="Unassembled WGS sequence"/>
</dbReference>
<organism evidence="1 2">
    <name type="scientific">Gossypium barbadense</name>
    <name type="common">Sea Island cotton</name>
    <name type="synonym">Hibiscus barbadensis</name>
    <dbReference type="NCBI Taxonomy" id="3634"/>
    <lineage>
        <taxon>Eukaryota</taxon>
        <taxon>Viridiplantae</taxon>
        <taxon>Streptophyta</taxon>
        <taxon>Embryophyta</taxon>
        <taxon>Tracheophyta</taxon>
        <taxon>Spermatophyta</taxon>
        <taxon>Magnoliopsida</taxon>
        <taxon>eudicotyledons</taxon>
        <taxon>Gunneridae</taxon>
        <taxon>Pentapetalae</taxon>
        <taxon>rosids</taxon>
        <taxon>malvids</taxon>
        <taxon>Malvales</taxon>
        <taxon>Malvaceae</taxon>
        <taxon>Malvoideae</taxon>
        <taxon>Gossypium</taxon>
    </lineage>
</organism>
<protein>
    <submittedName>
        <fullName evidence="1">Uncharacterized protein</fullName>
    </submittedName>
</protein>
<evidence type="ECO:0000313" key="2">
    <source>
        <dbReference type="Proteomes" id="UP000239757"/>
    </source>
</evidence>
<dbReference type="EMBL" id="KZ666991">
    <property type="protein sequence ID" value="PPR92691.1"/>
    <property type="molecule type" value="Genomic_DNA"/>
</dbReference>
<gene>
    <name evidence="1" type="ORF">GOBAR_AA27981</name>
</gene>
<proteinExistence type="predicted"/>
<reference evidence="1 2" key="1">
    <citation type="submission" date="2015-01" db="EMBL/GenBank/DDBJ databases">
        <title>Genome of allotetraploid Gossypium barbadense reveals genomic plasticity and fiber elongation in cotton evolution.</title>
        <authorList>
            <person name="Chen X."/>
            <person name="Liu X."/>
            <person name="Zhao B."/>
            <person name="Zheng H."/>
            <person name="Hu Y."/>
            <person name="Lu G."/>
            <person name="Yang C."/>
            <person name="Chen J."/>
            <person name="Shan C."/>
            <person name="Zhang L."/>
            <person name="Zhou Y."/>
            <person name="Wang L."/>
            <person name="Guo W."/>
            <person name="Bai Y."/>
            <person name="Ruan J."/>
            <person name="Shangguan X."/>
            <person name="Mao Y."/>
            <person name="Jiang J."/>
            <person name="Zhu Y."/>
            <person name="Lei J."/>
            <person name="Kang H."/>
            <person name="Chen S."/>
            <person name="He X."/>
            <person name="Wang R."/>
            <person name="Wang Y."/>
            <person name="Chen J."/>
            <person name="Wang L."/>
            <person name="Yu S."/>
            <person name="Wang B."/>
            <person name="Wei J."/>
            <person name="Song S."/>
            <person name="Lu X."/>
            <person name="Gao Z."/>
            <person name="Gu W."/>
            <person name="Deng X."/>
            <person name="Ma D."/>
            <person name="Wang S."/>
            <person name="Liang W."/>
            <person name="Fang L."/>
            <person name="Cai C."/>
            <person name="Zhu X."/>
            <person name="Zhou B."/>
            <person name="Zhang Y."/>
            <person name="Chen Z."/>
            <person name="Xu S."/>
            <person name="Zhu R."/>
            <person name="Wang S."/>
            <person name="Zhang T."/>
            <person name="Zhao G."/>
        </authorList>
    </citation>
    <scope>NUCLEOTIDE SEQUENCE [LARGE SCALE GENOMIC DNA]</scope>
    <source>
        <strain evidence="2">cv. Xinhai21</strain>
        <tissue evidence="1">Leaf</tissue>
    </source>
</reference>
<accession>A0A2P5WNT7</accession>
<dbReference type="AlphaFoldDB" id="A0A2P5WNT7"/>